<protein>
    <submittedName>
        <fullName evidence="1">Uncharacterized protein</fullName>
    </submittedName>
</protein>
<comment type="caution">
    <text evidence="1">The sequence shown here is derived from an EMBL/GenBank/DDBJ whole genome shotgun (WGS) entry which is preliminary data.</text>
</comment>
<dbReference type="Proteomes" id="UP000516437">
    <property type="component" value="Chromosome 6"/>
</dbReference>
<evidence type="ECO:0000313" key="2">
    <source>
        <dbReference type="Proteomes" id="UP000516437"/>
    </source>
</evidence>
<organism evidence="1 2">
    <name type="scientific">Morella rubra</name>
    <name type="common">Chinese bayberry</name>
    <dbReference type="NCBI Taxonomy" id="262757"/>
    <lineage>
        <taxon>Eukaryota</taxon>
        <taxon>Viridiplantae</taxon>
        <taxon>Streptophyta</taxon>
        <taxon>Embryophyta</taxon>
        <taxon>Tracheophyta</taxon>
        <taxon>Spermatophyta</taxon>
        <taxon>Magnoliopsida</taxon>
        <taxon>eudicotyledons</taxon>
        <taxon>Gunneridae</taxon>
        <taxon>Pentapetalae</taxon>
        <taxon>rosids</taxon>
        <taxon>fabids</taxon>
        <taxon>Fagales</taxon>
        <taxon>Myricaceae</taxon>
        <taxon>Morella</taxon>
    </lineage>
</organism>
<gene>
    <name evidence="1" type="ORF">CJ030_MR6G025418</name>
</gene>
<dbReference type="EMBL" id="RXIC02000024">
    <property type="protein sequence ID" value="KAB1210433.1"/>
    <property type="molecule type" value="Genomic_DNA"/>
</dbReference>
<accession>A0A6A1VCG0</accession>
<dbReference type="AlphaFoldDB" id="A0A6A1VCG0"/>
<evidence type="ECO:0000313" key="1">
    <source>
        <dbReference type="EMBL" id="KAB1210433.1"/>
    </source>
</evidence>
<proteinExistence type="predicted"/>
<sequence length="183" mass="20688">MEKKPCAPAAACLATLAMHGSQMISPTRCLRDQQAVLAGRNSRFILRGCFFPLLYLRQYRVWKNLYRRSTVWQNGNPLPDIKSGCLISDYGRLERFLSDAMGRDNHAWKDRCRDEVLVAPMGTLDTSTACAAGAHDMVTTRRREHHSKAMAPAHARKLGAPDKAWRPSNTHFWHANQLAIDMP</sequence>
<keyword evidence="2" id="KW-1185">Reference proteome</keyword>
<name>A0A6A1VCG0_9ROSI</name>
<reference evidence="1 2" key="1">
    <citation type="journal article" date="2019" name="Plant Biotechnol. J.">
        <title>The red bayberry genome and genetic basis of sex determination.</title>
        <authorList>
            <person name="Jia H.M."/>
            <person name="Jia H.J."/>
            <person name="Cai Q.L."/>
            <person name="Wang Y."/>
            <person name="Zhao H.B."/>
            <person name="Yang W.F."/>
            <person name="Wang G.Y."/>
            <person name="Li Y.H."/>
            <person name="Zhan D.L."/>
            <person name="Shen Y.T."/>
            <person name="Niu Q.F."/>
            <person name="Chang L."/>
            <person name="Qiu J."/>
            <person name="Zhao L."/>
            <person name="Xie H.B."/>
            <person name="Fu W.Y."/>
            <person name="Jin J."/>
            <person name="Li X.W."/>
            <person name="Jiao Y."/>
            <person name="Zhou C.C."/>
            <person name="Tu T."/>
            <person name="Chai C.Y."/>
            <person name="Gao J.L."/>
            <person name="Fan L.J."/>
            <person name="van de Weg E."/>
            <person name="Wang J.Y."/>
            <person name="Gao Z.S."/>
        </authorList>
    </citation>
    <scope>NUCLEOTIDE SEQUENCE [LARGE SCALE GENOMIC DNA]</scope>
    <source>
        <tissue evidence="1">Leaves</tissue>
    </source>
</reference>